<gene>
    <name evidence="2" type="ORF">CIB95_03630</name>
</gene>
<dbReference type="Gene3D" id="3.40.50.1820">
    <property type="entry name" value="alpha/beta hydrolase"/>
    <property type="match status" value="1"/>
</dbReference>
<dbReference type="PANTHER" id="PTHR43358">
    <property type="entry name" value="ALPHA/BETA-HYDROLASE"/>
    <property type="match status" value="1"/>
</dbReference>
<dbReference type="InterPro" id="IPR000073">
    <property type="entry name" value="AB_hydrolase_1"/>
</dbReference>
<evidence type="ECO:0000259" key="1">
    <source>
        <dbReference type="Pfam" id="PF00561"/>
    </source>
</evidence>
<dbReference type="Proteomes" id="UP000217083">
    <property type="component" value="Unassembled WGS sequence"/>
</dbReference>
<evidence type="ECO:0000313" key="3">
    <source>
        <dbReference type="Proteomes" id="UP000217083"/>
    </source>
</evidence>
<dbReference type="InterPro" id="IPR052920">
    <property type="entry name" value="DNA-binding_regulatory"/>
</dbReference>
<name>A0A263BY26_9BACI</name>
<evidence type="ECO:0000313" key="2">
    <source>
        <dbReference type="EMBL" id="OZM58671.1"/>
    </source>
</evidence>
<proteinExistence type="predicted"/>
<dbReference type="EMBL" id="NPIA01000001">
    <property type="protein sequence ID" value="OZM58671.1"/>
    <property type="molecule type" value="Genomic_DNA"/>
</dbReference>
<sequence>MRAKNKNEKRPSDVKSNYSKLALGLFILLVFSLCTVSLLSFSVATKLTHPDRTIAKHHPSKKNLPTENIIFLSRKDKISLSGWIIKAKRDTNKWVILSHGYGGNRNIFGSKGPNFYKFLHDNGYNILTFDYRNSGVSDGKITTVGYHEENDLLGAIDYILTINADAEICLMGWSQGAAVSLLTASKHESVKLVVADSSFRNLQGFVNENLSQWSNLPNYPFTPAILFMIPIITGTNIADVSPIDAINNFNGPILLIHSINDTTIPAKNSKYIYEKYKEKKEITLILYDSDRHKDAYKQFPKQYKADILEFFNRYGF</sequence>
<dbReference type="Pfam" id="PF00561">
    <property type="entry name" value="Abhydrolase_1"/>
    <property type="match status" value="1"/>
</dbReference>
<dbReference type="SUPFAM" id="SSF53474">
    <property type="entry name" value="alpha/beta-Hydrolases"/>
    <property type="match status" value="1"/>
</dbReference>
<reference evidence="2 3" key="2">
    <citation type="submission" date="2017-09" db="EMBL/GenBank/DDBJ databases">
        <title>Bacillus patelloidae sp. nov., isolated from the intestinal tract of a marine limpet.</title>
        <authorList>
            <person name="Liu R."/>
            <person name="Dong C."/>
            <person name="Shao Z."/>
        </authorList>
    </citation>
    <scope>NUCLEOTIDE SEQUENCE [LARGE SCALE GENOMIC DNA]</scope>
    <source>
        <strain evidence="2 3">SA5d-4</strain>
    </source>
</reference>
<protein>
    <recommendedName>
        <fullName evidence="1">AB hydrolase-1 domain-containing protein</fullName>
    </recommendedName>
</protein>
<keyword evidence="3" id="KW-1185">Reference proteome</keyword>
<dbReference type="RefSeq" id="WP_094921924.1">
    <property type="nucleotide sequence ID" value="NZ_NPIA01000001.1"/>
</dbReference>
<dbReference type="PANTHER" id="PTHR43358:SF4">
    <property type="entry name" value="ALPHA_BETA HYDROLASE FOLD-1 DOMAIN-CONTAINING PROTEIN"/>
    <property type="match status" value="1"/>
</dbReference>
<dbReference type="AlphaFoldDB" id="A0A263BY26"/>
<dbReference type="InterPro" id="IPR029058">
    <property type="entry name" value="AB_hydrolase_fold"/>
</dbReference>
<reference evidence="3" key="1">
    <citation type="submission" date="2017-08" db="EMBL/GenBank/DDBJ databases">
        <authorList>
            <person name="Huang Z."/>
        </authorList>
    </citation>
    <scope>NUCLEOTIDE SEQUENCE [LARGE SCALE GENOMIC DNA]</scope>
    <source>
        <strain evidence="3">SA5d-4</strain>
    </source>
</reference>
<feature type="domain" description="AB hydrolase-1" evidence="1">
    <location>
        <begin position="94"/>
        <end position="214"/>
    </location>
</feature>
<comment type="caution">
    <text evidence="2">The sequence shown here is derived from an EMBL/GenBank/DDBJ whole genome shotgun (WGS) entry which is preliminary data.</text>
</comment>
<organism evidence="2 3">
    <name type="scientific">Lottiidibacillus patelloidae</name>
    <dbReference type="NCBI Taxonomy" id="2670334"/>
    <lineage>
        <taxon>Bacteria</taxon>
        <taxon>Bacillati</taxon>
        <taxon>Bacillota</taxon>
        <taxon>Bacilli</taxon>
        <taxon>Bacillales</taxon>
        <taxon>Bacillaceae</taxon>
        <taxon>Lottiidibacillus</taxon>
    </lineage>
</organism>
<accession>A0A263BY26</accession>